<feature type="binding site" evidence="7">
    <location>
        <position position="162"/>
    </location>
    <ligand>
        <name>orotate</name>
        <dbReference type="ChEBI" id="CHEBI:30839"/>
    </ligand>
</feature>
<dbReference type="InterPro" id="IPR029057">
    <property type="entry name" value="PRTase-like"/>
</dbReference>
<feature type="binding site" evidence="7">
    <location>
        <position position="107"/>
    </location>
    <ligand>
        <name>5-phospho-alpha-D-ribose 1-diphosphate</name>
        <dbReference type="ChEBI" id="CHEBI:58017"/>
        <note>ligand shared between dimeric partners</note>
    </ligand>
</feature>
<dbReference type="HAMAP" id="MF_01208">
    <property type="entry name" value="PyrE"/>
    <property type="match status" value="1"/>
</dbReference>
<comment type="catalytic activity">
    <reaction evidence="7">
        <text>orotidine 5'-phosphate + diphosphate = orotate + 5-phospho-alpha-D-ribose 1-diphosphate</text>
        <dbReference type="Rhea" id="RHEA:10380"/>
        <dbReference type="ChEBI" id="CHEBI:30839"/>
        <dbReference type="ChEBI" id="CHEBI:33019"/>
        <dbReference type="ChEBI" id="CHEBI:57538"/>
        <dbReference type="ChEBI" id="CHEBI:58017"/>
        <dbReference type="EC" id="2.4.2.10"/>
    </reaction>
</comment>
<dbReference type="CDD" id="cd06223">
    <property type="entry name" value="PRTases_typeI"/>
    <property type="match status" value="1"/>
</dbReference>
<evidence type="ECO:0000256" key="5">
    <source>
        <dbReference type="ARBA" id="ARBA00022842"/>
    </source>
</evidence>
<evidence type="ECO:0000313" key="8">
    <source>
        <dbReference type="EMBL" id="AFZ49173.1"/>
    </source>
</evidence>
<dbReference type="Gene3D" id="3.40.50.2020">
    <property type="match status" value="1"/>
</dbReference>
<feature type="binding site" evidence="7">
    <location>
        <position position="134"/>
    </location>
    <ligand>
        <name>orotate</name>
        <dbReference type="ChEBI" id="CHEBI:30839"/>
    </ligand>
</feature>
<name>K9YSV4_DACS8</name>
<dbReference type="GO" id="GO:0019856">
    <property type="term" value="P:pyrimidine nucleobase biosynthetic process"/>
    <property type="evidence" value="ECO:0007669"/>
    <property type="project" value="TreeGrafter"/>
</dbReference>
<evidence type="ECO:0000256" key="6">
    <source>
        <dbReference type="ARBA" id="ARBA00022975"/>
    </source>
</evidence>
<proteinExistence type="inferred from homology"/>
<dbReference type="KEGG" id="dsl:Dacsa_0383"/>
<organism evidence="8 9">
    <name type="scientific">Dactylococcopsis salina (strain PCC 8305)</name>
    <name type="common">Myxobactron salinum</name>
    <dbReference type="NCBI Taxonomy" id="13035"/>
    <lineage>
        <taxon>Bacteria</taxon>
        <taxon>Bacillati</taxon>
        <taxon>Cyanobacteriota</taxon>
        <taxon>Cyanophyceae</taxon>
        <taxon>Nodosilineales</taxon>
        <taxon>Cymatolegaceae</taxon>
        <taxon>Dactylococcopsis</taxon>
    </lineage>
</organism>
<dbReference type="UniPathway" id="UPA00070">
    <property type="reaction ID" value="UER00119"/>
</dbReference>
<feature type="binding site" evidence="7">
    <location>
        <position position="103"/>
    </location>
    <ligand>
        <name>5-phospho-alpha-D-ribose 1-diphosphate</name>
        <dbReference type="ChEBI" id="CHEBI:58017"/>
        <note>ligand shared between dimeric partners</note>
    </ligand>
</feature>
<evidence type="ECO:0000256" key="3">
    <source>
        <dbReference type="ARBA" id="ARBA00022676"/>
    </source>
</evidence>
<dbReference type="OrthoDB" id="9785917at2"/>
<comment type="subunit">
    <text evidence="7">Homodimer.</text>
</comment>
<feature type="binding site" description="in other chain" evidence="7">
    <location>
        <begin position="130"/>
        <end position="138"/>
    </location>
    <ligand>
        <name>5-phospho-alpha-D-ribose 1-diphosphate</name>
        <dbReference type="ChEBI" id="CHEBI:58017"/>
        <note>ligand shared between dimeric partners</note>
    </ligand>
</feature>
<evidence type="ECO:0000313" key="9">
    <source>
        <dbReference type="Proteomes" id="UP000010482"/>
    </source>
</evidence>
<dbReference type="InterPro" id="IPR000836">
    <property type="entry name" value="PRTase_dom"/>
</dbReference>
<gene>
    <name evidence="7" type="primary">pyrE</name>
    <name evidence="8" type="ORF">Dacsa_0383</name>
</gene>
<evidence type="ECO:0000256" key="4">
    <source>
        <dbReference type="ARBA" id="ARBA00022679"/>
    </source>
</evidence>
<dbReference type="GO" id="GO:0044205">
    <property type="term" value="P:'de novo' UMP biosynthetic process"/>
    <property type="evidence" value="ECO:0007669"/>
    <property type="project" value="UniProtKB-UniRule"/>
</dbReference>
<dbReference type="Proteomes" id="UP000010482">
    <property type="component" value="Chromosome"/>
</dbReference>
<dbReference type="InterPro" id="IPR004467">
    <property type="entry name" value="Or_phspho_trans_dom"/>
</dbReference>
<evidence type="ECO:0000256" key="7">
    <source>
        <dbReference type="HAMAP-Rule" id="MF_01208"/>
    </source>
</evidence>
<dbReference type="EC" id="2.4.2.10" evidence="2 7"/>
<comment type="function">
    <text evidence="7">Catalyzes the transfer of a ribosyl phosphate group from 5-phosphoribose 1-diphosphate to orotate, leading to the formation of orotidine monophosphate (OMP).</text>
</comment>
<dbReference type="GO" id="GO:0004588">
    <property type="term" value="F:orotate phosphoribosyltransferase activity"/>
    <property type="evidence" value="ECO:0007669"/>
    <property type="project" value="UniProtKB-UniRule"/>
</dbReference>
<evidence type="ECO:0000256" key="2">
    <source>
        <dbReference type="ARBA" id="ARBA00011971"/>
    </source>
</evidence>
<keyword evidence="9" id="KW-1185">Reference proteome</keyword>
<dbReference type="eggNOG" id="COG0461">
    <property type="taxonomic scope" value="Bacteria"/>
</dbReference>
<evidence type="ECO:0000256" key="1">
    <source>
        <dbReference type="ARBA" id="ARBA00004889"/>
    </source>
</evidence>
<dbReference type="PANTHER" id="PTHR19278:SF9">
    <property type="entry name" value="URIDINE 5'-MONOPHOSPHATE SYNTHASE"/>
    <property type="match status" value="1"/>
</dbReference>
<dbReference type="EMBL" id="CP003944">
    <property type="protein sequence ID" value="AFZ49173.1"/>
    <property type="molecule type" value="Genomic_DNA"/>
</dbReference>
<dbReference type="AlphaFoldDB" id="K9YSV4"/>
<dbReference type="GO" id="GO:0000287">
    <property type="term" value="F:magnesium ion binding"/>
    <property type="evidence" value="ECO:0007669"/>
    <property type="project" value="UniProtKB-UniRule"/>
</dbReference>
<comment type="cofactor">
    <cofactor evidence="7">
        <name>Mg(2+)</name>
        <dbReference type="ChEBI" id="CHEBI:18420"/>
    </cofactor>
</comment>
<dbReference type="RefSeq" id="WP_015228186.1">
    <property type="nucleotide sequence ID" value="NC_019780.1"/>
</dbReference>
<comment type="pathway">
    <text evidence="1 7">Pyrimidine metabolism; UMP biosynthesis via de novo pathway; UMP from orotate: step 1/2.</text>
</comment>
<keyword evidence="3 7" id="KW-0328">Glycosyltransferase</keyword>
<dbReference type="SUPFAM" id="SSF53271">
    <property type="entry name" value="PRTase-like"/>
    <property type="match status" value="1"/>
</dbReference>
<dbReference type="PATRIC" id="fig|13035.3.peg.437"/>
<comment type="caution">
    <text evidence="7">Lacks conserved residue(s) required for the propagation of feature annotation.</text>
</comment>
<dbReference type="HOGENOM" id="CLU_074878_2_1_3"/>
<dbReference type="PANTHER" id="PTHR19278">
    <property type="entry name" value="OROTATE PHOSPHORIBOSYLTRANSFERASE"/>
    <property type="match status" value="1"/>
</dbReference>
<accession>K9YSV4</accession>
<dbReference type="InterPro" id="IPR023031">
    <property type="entry name" value="OPRT"/>
</dbReference>
<comment type="similarity">
    <text evidence="7">Belongs to the purine/pyrimidine phosphoribosyltransferase family. PyrE subfamily.</text>
</comment>
<feature type="binding site" evidence="7">
    <location>
        <position position="109"/>
    </location>
    <ligand>
        <name>5-phospho-alpha-D-ribose 1-diphosphate</name>
        <dbReference type="ChEBI" id="CHEBI:58017"/>
        <note>ligand shared between dimeric partners</note>
    </ligand>
</feature>
<keyword evidence="6 7" id="KW-0665">Pyrimidine biosynthesis</keyword>
<sequence>MTPAKDQNLEQFRATLLHLLATEAYQEGDFTLSSGQKSAYYLNGKPVSLSAEGALAIGQLFFSLLPDEIEAVAGLTLGADPLVSAVTVVSAYENRPLSGIIVRKKPKGHGTNAYLEGKKLPSKAKVVVLEDVVTTGNSALFAVEQLQTVGYEVTEILAIVDREQGGKELYQEKGIKFQALFSITEIQKYAKQLNLNNT</sequence>
<protein>
    <recommendedName>
        <fullName evidence="2 7">Orotate phosphoribosyltransferase</fullName>
        <shortName evidence="7">OPRT</shortName>
        <shortName evidence="7">OPRTase</shortName>
        <ecNumber evidence="2 7">2.4.2.10</ecNumber>
    </recommendedName>
</protein>
<reference evidence="8" key="1">
    <citation type="submission" date="2012-04" db="EMBL/GenBank/DDBJ databases">
        <title>Finished genome of Dactylococcopsis salina PCC 8305.</title>
        <authorList>
            <consortium name="US DOE Joint Genome Institute"/>
            <person name="Gugger M."/>
            <person name="Coursin T."/>
            <person name="Rippka R."/>
            <person name="Tandeau De Marsac N."/>
            <person name="Huntemann M."/>
            <person name="Wei C.-L."/>
            <person name="Han J."/>
            <person name="Detter J.C."/>
            <person name="Han C."/>
            <person name="Tapia R."/>
            <person name="Daligault H."/>
            <person name="Chen A."/>
            <person name="Krypides N."/>
            <person name="Mavromatis K."/>
            <person name="Markowitz V."/>
            <person name="Szeto E."/>
            <person name="Ivanova N."/>
            <person name="Ovchinnikova G."/>
            <person name="Pagani I."/>
            <person name="Pati A."/>
            <person name="Goodwin L."/>
            <person name="Peters L."/>
            <person name="Pitluck S."/>
            <person name="Woyke T."/>
            <person name="Kerfeld C."/>
        </authorList>
    </citation>
    <scope>NUCLEOTIDE SEQUENCE [LARGE SCALE GENOMIC DNA]</scope>
    <source>
        <strain evidence="8">PCC 8305</strain>
    </source>
</reference>
<dbReference type="NCBIfam" id="TIGR00336">
    <property type="entry name" value="pyrE"/>
    <property type="match status" value="1"/>
</dbReference>
<dbReference type="FunFam" id="3.40.50.2020:FF:000029">
    <property type="entry name" value="Orotate phosphoribosyltransferase"/>
    <property type="match status" value="1"/>
</dbReference>
<dbReference type="STRING" id="13035.Dacsa_0383"/>
<feature type="binding site" description="in other chain" evidence="7">
    <location>
        <position position="104"/>
    </location>
    <ligand>
        <name>5-phospho-alpha-D-ribose 1-diphosphate</name>
        <dbReference type="ChEBI" id="CHEBI:58017"/>
        <note>ligand shared between dimeric partners</note>
    </ligand>
</feature>
<keyword evidence="5 7" id="KW-0460">Magnesium</keyword>
<keyword evidence="4 7" id="KW-0808">Transferase</keyword>